<proteinExistence type="predicted"/>
<reference evidence="1" key="1">
    <citation type="submission" date="2022-04" db="EMBL/GenBank/DDBJ databases">
        <title>Genome of the entomopathogenic fungus Entomophthora muscae.</title>
        <authorList>
            <person name="Elya C."/>
            <person name="Lovett B.R."/>
            <person name="Lee E."/>
            <person name="Macias A.M."/>
            <person name="Hajek A.E."/>
            <person name="De Bivort B.L."/>
            <person name="Kasson M.T."/>
            <person name="De Fine Licht H.H."/>
            <person name="Stajich J.E."/>
        </authorList>
    </citation>
    <scope>NUCLEOTIDE SEQUENCE</scope>
    <source>
        <strain evidence="1">Berkeley</strain>
    </source>
</reference>
<evidence type="ECO:0000313" key="2">
    <source>
        <dbReference type="Proteomes" id="UP001165960"/>
    </source>
</evidence>
<comment type="caution">
    <text evidence="1">The sequence shown here is derived from an EMBL/GenBank/DDBJ whole genome shotgun (WGS) entry which is preliminary data.</text>
</comment>
<dbReference type="Proteomes" id="UP001165960">
    <property type="component" value="Unassembled WGS sequence"/>
</dbReference>
<protein>
    <submittedName>
        <fullName evidence="1">Uncharacterized protein</fullName>
    </submittedName>
</protein>
<accession>A0ACC2TPA6</accession>
<organism evidence="1 2">
    <name type="scientific">Entomophthora muscae</name>
    <dbReference type="NCBI Taxonomy" id="34485"/>
    <lineage>
        <taxon>Eukaryota</taxon>
        <taxon>Fungi</taxon>
        <taxon>Fungi incertae sedis</taxon>
        <taxon>Zoopagomycota</taxon>
        <taxon>Entomophthoromycotina</taxon>
        <taxon>Entomophthoromycetes</taxon>
        <taxon>Entomophthorales</taxon>
        <taxon>Entomophthoraceae</taxon>
        <taxon>Entomophthora</taxon>
    </lineage>
</organism>
<keyword evidence="2" id="KW-1185">Reference proteome</keyword>
<gene>
    <name evidence="1" type="ORF">DSO57_1025486</name>
</gene>
<evidence type="ECO:0000313" key="1">
    <source>
        <dbReference type="EMBL" id="KAJ9076508.1"/>
    </source>
</evidence>
<name>A0ACC2TPA6_9FUNG</name>
<sequence length="192" mass="22468">MNSIDFLQLELHEKVGEGSYGSVWRASYLGTPVAVKECIPNSQDKHAEFISYFEREAEMLSKSRHPNIVQFLGTCVYRERFWIVTEYISCGTMKSWIIDDKVTSLQTRLNFAIDIARALTYLHSYNIIHRDLKPSNLLITESKRVKICDFGFARSLSQSTEERKRMSFCGTDEYMVRRPFKMILRPILIFFL</sequence>
<dbReference type="EMBL" id="QTSX02002273">
    <property type="protein sequence ID" value="KAJ9076508.1"/>
    <property type="molecule type" value="Genomic_DNA"/>
</dbReference>